<dbReference type="AlphaFoldDB" id="A0A8T1REX8"/>
<comment type="caution">
    <text evidence="1">The sequence shown here is derived from an EMBL/GenBank/DDBJ whole genome shotgun (WGS) entry which is preliminary data.</text>
</comment>
<proteinExistence type="predicted"/>
<protein>
    <submittedName>
        <fullName evidence="1">Uncharacterized protein</fullName>
    </submittedName>
</protein>
<organism evidence="1 2">
    <name type="scientific">Carya illinoinensis</name>
    <name type="common">Pecan</name>
    <dbReference type="NCBI Taxonomy" id="32201"/>
    <lineage>
        <taxon>Eukaryota</taxon>
        <taxon>Viridiplantae</taxon>
        <taxon>Streptophyta</taxon>
        <taxon>Embryophyta</taxon>
        <taxon>Tracheophyta</taxon>
        <taxon>Spermatophyta</taxon>
        <taxon>Magnoliopsida</taxon>
        <taxon>eudicotyledons</taxon>
        <taxon>Gunneridae</taxon>
        <taxon>Pentapetalae</taxon>
        <taxon>rosids</taxon>
        <taxon>fabids</taxon>
        <taxon>Fagales</taxon>
        <taxon>Juglandaceae</taxon>
        <taxon>Carya</taxon>
    </lineage>
</organism>
<sequence length="32" mass="3560">MSSLHTPLGLNLRSSLFRLLPSYLLLSNVFLG</sequence>
<evidence type="ECO:0000313" key="2">
    <source>
        <dbReference type="Proteomes" id="UP000811609"/>
    </source>
</evidence>
<accession>A0A8T1REX8</accession>
<dbReference type="EMBL" id="CM031810">
    <property type="protein sequence ID" value="KAG6664602.1"/>
    <property type="molecule type" value="Genomic_DNA"/>
</dbReference>
<gene>
    <name evidence="1" type="ORF">CIPAW_02G104700</name>
</gene>
<evidence type="ECO:0000313" key="1">
    <source>
        <dbReference type="EMBL" id="KAG6664602.1"/>
    </source>
</evidence>
<dbReference type="Proteomes" id="UP000811609">
    <property type="component" value="Chromosome 2"/>
</dbReference>
<name>A0A8T1REX8_CARIL</name>
<keyword evidence="2" id="KW-1185">Reference proteome</keyword>
<reference evidence="1" key="1">
    <citation type="submission" date="2020-12" db="EMBL/GenBank/DDBJ databases">
        <title>WGS assembly of Carya illinoinensis cv. Pawnee.</title>
        <authorList>
            <person name="Platts A."/>
            <person name="Shu S."/>
            <person name="Wright S."/>
            <person name="Barry K."/>
            <person name="Edger P."/>
            <person name="Pires J.C."/>
            <person name="Schmutz J."/>
        </authorList>
    </citation>
    <scope>NUCLEOTIDE SEQUENCE</scope>
    <source>
        <tissue evidence="1">Leaf</tissue>
    </source>
</reference>